<keyword evidence="2" id="KW-1185">Reference proteome</keyword>
<name>A0A917HLJ3_9SPHI</name>
<dbReference type="EMBL" id="BMER01000001">
    <property type="protein sequence ID" value="GGG82214.1"/>
    <property type="molecule type" value="Genomic_DNA"/>
</dbReference>
<dbReference type="Proteomes" id="UP000660862">
    <property type="component" value="Unassembled WGS sequence"/>
</dbReference>
<dbReference type="PROSITE" id="PS51257">
    <property type="entry name" value="PROKAR_LIPOPROTEIN"/>
    <property type="match status" value="1"/>
</dbReference>
<protein>
    <recommendedName>
        <fullName evidence="3">Lipocalin-like domain-containing protein</fullName>
    </recommendedName>
</protein>
<accession>A0A917HLJ3</accession>
<evidence type="ECO:0000313" key="2">
    <source>
        <dbReference type="Proteomes" id="UP000660862"/>
    </source>
</evidence>
<sequence length="159" mass="17080">MRTQLILRNNLFALMAVCCLLLGGCEKDFVRDHGLDADQLVAGRLDGTWGDPTSIVTPDDIPNEIFGGMRLVFTTDADGYPAQFSAKDCPIVFGSEAGTWSVSGTPDSAKVVLSGVAPVDEFDIQVSSTSLTLSFYMGWENTETGEQGEGEFSATLTRK</sequence>
<gene>
    <name evidence="1" type="ORF">GCM10007415_13790</name>
</gene>
<proteinExistence type="predicted"/>
<evidence type="ECO:0000313" key="1">
    <source>
        <dbReference type="EMBL" id="GGG82214.1"/>
    </source>
</evidence>
<reference evidence="1" key="1">
    <citation type="journal article" date="2014" name="Int. J. Syst. Evol. Microbiol.">
        <title>Complete genome sequence of Corynebacterium casei LMG S-19264T (=DSM 44701T), isolated from a smear-ripened cheese.</title>
        <authorList>
            <consortium name="US DOE Joint Genome Institute (JGI-PGF)"/>
            <person name="Walter F."/>
            <person name="Albersmeier A."/>
            <person name="Kalinowski J."/>
            <person name="Ruckert C."/>
        </authorList>
    </citation>
    <scope>NUCLEOTIDE SEQUENCE</scope>
    <source>
        <strain evidence="1">CGMCC 1.12195</strain>
    </source>
</reference>
<reference evidence="1" key="2">
    <citation type="submission" date="2020-09" db="EMBL/GenBank/DDBJ databases">
        <authorList>
            <person name="Sun Q."/>
            <person name="Zhou Y."/>
        </authorList>
    </citation>
    <scope>NUCLEOTIDE SEQUENCE</scope>
    <source>
        <strain evidence="1">CGMCC 1.12195</strain>
    </source>
</reference>
<evidence type="ECO:0008006" key="3">
    <source>
        <dbReference type="Google" id="ProtNLM"/>
    </source>
</evidence>
<organism evidence="1 2">
    <name type="scientific">Parapedobacter pyrenivorans</name>
    <dbReference type="NCBI Taxonomy" id="1305674"/>
    <lineage>
        <taxon>Bacteria</taxon>
        <taxon>Pseudomonadati</taxon>
        <taxon>Bacteroidota</taxon>
        <taxon>Sphingobacteriia</taxon>
        <taxon>Sphingobacteriales</taxon>
        <taxon>Sphingobacteriaceae</taxon>
        <taxon>Parapedobacter</taxon>
    </lineage>
</organism>
<dbReference type="AlphaFoldDB" id="A0A917HLJ3"/>
<comment type="caution">
    <text evidence="1">The sequence shown here is derived from an EMBL/GenBank/DDBJ whole genome shotgun (WGS) entry which is preliminary data.</text>
</comment>
<dbReference type="RefSeq" id="WP_188505155.1">
    <property type="nucleotide sequence ID" value="NZ_BMER01000001.1"/>
</dbReference>